<name>A0ABX9ZAV7_9BACL</name>
<dbReference type="SUPFAM" id="SSF53335">
    <property type="entry name" value="S-adenosyl-L-methionine-dependent methyltransferases"/>
    <property type="match status" value="1"/>
</dbReference>
<dbReference type="Proteomes" id="UP000272481">
    <property type="component" value="Unassembled WGS sequence"/>
</dbReference>
<dbReference type="InterPro" id="IPR029063">
    <property type="entry name" value="SAM-dependent_MTases_sf"/>
</dbReference>
<accession>A0ABX9ZAV7</accession>
<comment type="caution">
    <text evidence="2">The sequence shown here is derived from an EMBL/GenBank/DDBJ whole genome shotgun (WGS) entry which is preliminary data.</text>
</comment>
<evidence type="ECO:0000313" key="2">
    <source>
        <dbReference type="EMBL" id="RSK29663.1"/>
    </source>
</evidence>
<dbReference type="EMBL" id="RWGW01000018">
    <property type="protein sequence ID" value="RSK29663.1"/>
    <property type="molecule type" value="Genomic_DNA"/>
</dbReference>
<dbReference type="PANTHER" id="PTHR45036:SF1">
    <property type="entry name" value="METHYLTRANSFERASE LIKE 7A"/>
    <property type="match status" value="1"/>
</dbReference>
<reference evidence="2 3" key="1">
    <citation type="submission" date="2018-12" db="EMBL/GenBank/DDBJ databases">
        <title>Comparitive functional genomics of dry heat resistant strains isolated from the viking spacecraft.</title>
        <authorList>
            <person name="Seuylemezian A."/>
            <person name="Vaishampayan P."/>
        </authorList>
    </citation>
    <scope>NUCLEOTIDE SEQUENCE [LARGE SCALE GENOMIC DNA]</scope>
    <source>
        <strain evidence="2 3">M6-11</strain>
    </source>
</reference>
<dbReference type="GO" id="GO:0008168">
    <property type="term" value="F:methyltransferase activity"/>
    <property type="evidence" value="ECO:0007669"/>
    <property type="project" value="UniProtKB-KW"/>
</dbReference>
<dbReference type="Gene3D" id="3.40.50.150">
    <property type="entry name" value="Vaccinia Virus protein VP39"/>
    <property type="match status" value="1"/>
</dbReference>
<evidence type="ECO:0000313" key="3">
    <source>
        <dbReference type="Proteomes" id="UP000272481"/>
    </source>
</evidence>
<dbReference type="CDD" id="cd02440">
    <property type="entry name" value="AdoMet_MTases"/>
    <property type="match status" value="1"/>
</dbReference>
<dbReference type="InterPro" id="IPR052356">
    <property type="entry name" value="Thiol_S-MT"/>
</dbReference>
<dbReference type="InterPro" id="IPR013216">
    <property type="entry name" value="Methyltransf_11"/>
</dbReference>
<keyword evidence="2" id="KW-0489">Methyltransferase</keyword>
<proteinExistence type="predicted"/>
<protein>
    <submittedName>
        <fullName evidence="2">SAM-dependent methyltransferase</fullName>
    </submittedName>
</protein>
<evidence type="ECO:0000259" key="1">
    <source>
        <dbReference type="Pfam" id="PF08241"/>
    </source>
</evidence>
<keyword evidence="2" id="KW-0808">Transferase</keyword>
<keyword evidence="3" id="KW-1185">Reference proteome</keyword>
<gene>
    <name evidence="2" type="ORF">EJA12_11285</name>
</gene>
<feature type="domain" description="Methyltransferase type 11" evidence="1">
    <location>
        <begin position="50"/>
        <end position="143"/>
    </location>
</feature>
<dbReference type="Pfam" id="PF08241">
    <property type="entry name" value="Methyltransf_11"/>
    <property type="match status" value="1"/>
</dbReference>
<dbReference type="GO" id="GO:0032259">
    <property type="term" value="P:methylation"/>
    <property type="evidence" value="ECO:0007669"/>
    <property type="project" value="UniProtKB-KW"/>
</dbReference>
<sequence length="209" mass="23236">MVLFRVGKREGGCRMAWFANFYEPMIRPLEAAVFRKIRKEIAGRAEGHVLEVGSGTGLNFAHYIHATHVAAIEPDEEMAKQSLGKIREAPVPITLYAASAEALPFPDHSFDAVVATLVFCTIPDPKLAFQELGRTAKPGARLFLFEHVEMPGRRMANLQRTMTPAWSKVAGGCRLDRRSVAMAEQAGFRMIRSRSFARGLFVVAEFIND</sequence>
<organism evidence="2 3">
    <name type="scientific">Bhargavaea beijingensis</name>
    <dbReference type="NCBI Taxonomy" id="426756"/>
    <lineage>
        <taxon>Bacteria</taxon>
        <taxon>Bacillati</taxon>
        <taxon>Bacillota</taxon>
        <taxon>Bacilli</taxon>
        <taxon>Bacillales</taxon>
        <taxon>Caryophanaceae</taxon>
        <taxon>Bhargavaea</taxon>
    </lineage>
</organism>
<dbReference type="PANTHER" id="PTHR45036">
    <property type="entry name" value="METHYLTRANSFERASE LIKE 7B"/>
    <property type="match status" value="1"/>
</dbReference>